<name>A0A6L9MFG7_9HYPH</name>
<comment type="caution">
    <text evidence="1">The sequence shown here is derived from an EMBL/GenBank/DDBJ whole genome shotgun (WGS) entry which is preliminary data.</text>
</comment>
<dbReference type="EMBL" id="JAAAMJ010000003">
    <property type="protein sequence ID" value="NDV86322.1"/>
    <property type="molecule type" value="Genomic_DNA"/>
</dbReference>
<organism evidence="1 2">
    <name type="scientific">Aurantimonas aggregata</name>
    <dbReference type="NCBI Taxonomy" id="2047720"/>
    <lineage>
        <taxon>Bacteria</taxon>
        <taxon>Pseudomonadati</taxon>
        <taxon>Pseudomonadota</taxon>
        <taxon>Alphaproteobacteria</taxon>
        <taxon>Hyphomicrobiales</taxon>
        <taxon>Aurantimonadaceae</taxon>
        <taxon>Aurantimonas</taxon>
    </lineage>
</organism>
<accession>A0A6L9MFG7</accession>
<dbReference type="Proteomes" id="UP000476332">
    <property type="component" value="Unassembled WGS sequence"/>
</dbReference>
<evidence type="ECO:0000313" key="2">
    <source>
        <dbReference type="Proteomes" id="UP000476332"/>
    </source>
</evidence>
<dbReference type="InterPro" id="IPR021946">
    <property type="entry name" value="DUF3563"/>
</dbReference>
<protein>
    <recommendedName>
        <fullName evidence="3">DUF3563 domain-containing protein</fullName>
    </recommendedName>
</protein>
<dbReference type="RefSeq" id="WP_163043076.1">
    <property type="nucleotide sequence ID" value="NZ_JAAAMJ010000003.1"/>
</dbReference>
<sequence>MTITNTIRGLFRSNHRRDVVRDYLDQSISLADLERRQREIDSGRFRAKNYPF</sequence>
<evidence type="ECO:0008006" key="3">
    <source>
        <dbReference type="Google" id="ProtNLM"/>
    </source>
</evidence>
<gene>
    <name evidence="1" type="ORF">GTW51_06360</name>
</gene>
<keyword evidence="2" id="KW-1185">Reference proteome</keyword>
<dbReference type="Pfam" id="PF12086">
    <property type="entry name" value="DUF3563"/>
    <property type="match status" value="1"/>
</dbReference>
<dbReference type="AlphaFoldDB" id="A0A6L9MFG7"/>
<evidence type="ECO:0000313" key="1">
    <source>
        <dbReference type="EMBL" id="NDV86322.1"/>
    </source>
</evidence>
<proteinExistence type="predicted"/>
<reference evidence="1 2" key="1">
    <citation type="submission" date="2020-01" db="EMBL/GenBank/DDBJ databases">
        <title>Genomes of bacteria type strains.</title>
        <authorList>
            <person name="Chen J."/>
            <person name="Zhu S."/>
            <person name="Chen J."/>
        </authorList>
    </citation>
    <scope>NUCLEOTIDE SEQUENCE [LARGE SCALE GENOMIC DNA]</scope>
    <source>
        <strain evidence="1 2">KCTC 52919</strain>
    </source>
</reference>